<dbReference type="InParanoid" id="B9RSE1"/>
<reference evidence="3" key="1">
    <citation type="journal article" date="2010" name="Nat. Biotechnol.">
        <title>Draft genome sequence of the oilseed species Ricinus communis.</title>
        <authorList>
            <person name="Chan A.P."/>
            <person name="Crabtree J."/>
            <person name="Zhao Q."/>
            <person name="Lorenzi H."/>
            <person name="Orvis J."/>
            <person name="Puiu D."/>
            <person name="Melake-Berhan A."/>
            <person name="Jones K.M."/>
            <person name="Redman J."/>
            <person name="Chen G."/>
            <person name="Cahoon E.B."/>
            <person name="Gedil M."/>
            <person name="Stanke M."/>
            <person name="Haas B.J."/>
            <person name="Wortman J.R."/>
            <person name="Fraser-Liggett C.M."/>
            <person name="Ravel J."/>
            <person name="Rabinowicz P.D."/>
        </authorList>
    </citation>
    <scope>NUCLEOTIDE SEQUENCE [LARGE SCALE GENOMIC DNA]</scope>
    <source>
        <strain evidence="3">cv. Hale</strain>
    </source>
</reference>
<dbReference type="Pfam" id="PF03732">
    <property type="entry name" value="Retrotrans_gag"/>
    <property type="match status" value="1"/>
</dbReference>
<dbReference type="EMBL" id="EQ973810">
    <property type="protein sequence ID" value="EEF45679.1"/>
    <property type="molecule type" value="Genomic_DNA"/>
</dbReference>
<dbReference type="Proteomes" id="UP000008311">
    <property type="component" value="Unassembled WGS sequence"/>
</dbReference>
<organism evidence="2 3">
    <name type="scientific">Ricinus communis</name>
    <name type="common">Castor bean</name>
    <dbReference type="NCBI Taxonomy" id="3988"/>
    <lineage>
        <taxon>Eukaryota</taxon>
        <taxon>Viridiplantae</taxon>
        <taxon>Streptophyta</taxon>
        <taxon>Embryophyta</taxon>
        <taxon>Tracheophyta</taxon>
        <taxon>Spermatophyta</taxon>
        <taxon>Magnoliopsida</taxon>
        <taxon>eudicotyledons</taxon>
        <taxon>Gunneridae</taxon>
        <taxon>Pentapetalae</taxon>
        <taxon>rosids</taxon>
        <taxon>fabids</taxon>
        <taxon>Malpighiales</taxon>
        <taxon>Euphorbiaceae</taxon>
        <taxon>Acalyphoideae</taxon>
        <taxon>Acalypheae</taxon>
        <taxon>Ricinus</taxon>
    </lineage>
</organism>
<dbReference type="InterPro" id="IPR005162">
    <property type="entry name" value="Retrotrans_gag_dom"/>
</dbReference>
<keyword evidence="3" id="KW-1185">Reference proteome</keyword>
<protein>
    <recommendedName>
        <fullName evidence="1">Retrotransposon gag domain-containing protein</fullName>
    </recommendedName>
</protein>
<sequence>MNTVGMIRASQGVGGQDASVKRLVQAIESVIQVFLAHHAPIEASALVAGFTINGGSSQWFAMHIKLEMETMTWVEFKGRFTTWFLSKSEKRKRMHDFERLRQGNMSIKEHTRESVRLIRYAPVVAADEFEKCSKYVKGLDEYYATLNTVLQNGFPSVVDLAMTMERHKLGGIVEVGSRKKNKSEGLDGEQ</sequence>
<name>B9RSE1_RICCO</name>
<gene>
    <name evidence="2" type="ORF">RCOM_1241870</name>
</gene>
<feature type="domain" description="Retrotransposon gag" evidence="1">
    <location>
        <begin position="50"/>
        <end position="141"/>
    </location>
</feature>
<evidence type="ECO:0000259" key="1">
    <source>
        <dbReference type="Pfam" id="PF03732"/>
    </source>
</evidence>
<dbReference type="AlphaFoldDB" id="B9RSE1"/>
<evidence type="ECO:0000313" key="3">
    <source>
        <dbReference type="Proteomes" id="UP000008311"/>
    </source>
</evidence>
<evidence type="ECO:0000313" key="2">
    <source>
        <dbReference type="EMBL" id="EEF45679.1"/>
    </source>
</evidence>
<accession>B9RSE1</accession>
<proteinExistence type="predicted"/>